<dbReference type="STRING" id="1715693.PH7735_03393"/>
<protein>
    <submittedName>
        <fullName evidence="3">Smr domain protein</fullName>
    </submittedName>
</protein>
<organism evidence="3 4">
    <name type="scientific">Shimia thalassica</name>
    <dbReference type="NCBI Taxonomy" id="1715693"/>
    <lineage>
        <taxon>Bacteria</taxon>
        <taxon>Pseudomonadati</taxon>
        <taxon>Pseudomonadota</taxon>
        <taxon>Alphaproteobacteria</taxon>
        <taxon>Rhodobacterales</taxon>
        <taxon>Roseobacteraceae</taxon>
    </lineage>
</organism>
<dbReference type="EMBL" id="CYTW01000004">
    <property type="protein sequence ID" value="CUK09631.1"/>
    <property type="molecule type" value="Genomic_DNA"/>
</dbReference>
<feature type="domain" description="Smr" evidence="2">
    <location>
        <begin position="100"/>
        <end position="190"/>
    </location>
</feature>
<dbReference type="SMART" id="SM00463">
    <property type="entry name" value="SMR"/>
    <property type="match status" value="1"/>
</dbReference>
<evidence type="ECO:0000256" key="1">
    <source>
        <dbReference type="SAM" id="MobiDB-lite"/>
    </source>
</evidence>
<dbReference type="GeneID" id="83882371"/>
<dbReference type="RefSeq" id="WP_058312553.1">
    <property type="nucleotide sequence ID" value="NZ_CYTW01000004.1"/>
</dbReference>
<evidence type="ECO:0000313" key="3">
    <source>
        <dbReference type="EMBL" id="CUK09631.1"/>
    </source>
</evidence>
<reference evidence="4" key="1">
    <citation type="submission" date="2015-09" db="EMBL/GenBank/DDBJ databases">
        <authorList>
            <person name="Rodrigo-Torres Lidia"/>
            <person name="Arahal R.David."/>
        </authorList>
    </citation>
    <scope>NUCLEOTIDE SEQUENCE [LARGE SCALE GENOMIC DNA]</scope>
    <source>
        <strain evidence="4">CECT 7735</strain>
    </source>
</reference>
<dbReference type="Pfam" id="PF01713">
    <property type="entry name" value="Smr"/>
    <property type="match status" value="1"/>
</dbReference>
<keyword evidence="4" id="KW-1185">Reference proteome</keyword>
<sequence length="192" mass="21481">MTRRRLTPEEVDLWRKVADSAHRMHPERSHHEAPKPKPKPVKVPSPRLSGFEVGAKSPSRPVTHDLMPGISERVARQPVKMDKKAFGRLKRGKLVPEGKIDLHGMTLDQAHPALTGFLLRSHSEGKRLVLVITGKGKTKYDEGPIPTRRGVLKHNVPHWLSMAPLAGVVLQVSEAHLKHGGSGAYYVYLRRH</sequence>
<evidence type="ECO:0000313" key="4">
    <source>
        <dbReference type="Proteomes" id="UP000051870"/>
    </source>
</evidence>
<accession>A0A0P1IV43</accession>
<dbReference type="SUPFAM" id="SSF160443">
    <property type="entry name" value="SMR domain-like"/>
    <property type="match status" value="1"/>
</dbReference>
<evidence type="ECO:0000259" key="2">
    <source>
        <dbReference type="PROSITE" id="PS50828"/>
    </source>
</evidence>
<name>A0A0P1IV43_9RHOB</name>
<dbReference type="Proteomes" id="UP000051870">
    <property type="component" value="Unassembled WGS sequence"/>
</dbReference>
<dbReference type="PANTHER" id="PTHR35562:SF2">
    <property type="entry name" value="DNA ENDONUCLEASE SMRA-RELATED"/>
    <property type="match status" value="1"/>
</dbReference>
<gene>
    <name evidence="3" type="ORF">PH7735_03393</name>
</gene>
<proteinExistence type="predicted"/>
<dbReference type="InterPro" id="IPR036063">
    <property type="entry name" value="Smr_dom_sf"/>
</dbReference>
<dbReference type="PROSITE" id="PS50828">
    <property type="entry name" value="SMR"/>
    <property type="match status" value="1"/>
</dbReference>
<dbReference type="Gene3D" id="3.30.1370.110">
    <property type="match status" value="1"/>
</dbReference>
<dbReference type="AlphaFoldDB" id="A0A0P1IV43"/>
<feature type="compositionally biased region" description="Basic and acidic residues" evidence="1">
    <location>
        <begin position="16"/>
        <end position="35"/>
    </location>
</feature>
<dbReference type="PANTHER" id="PTHR35562">
    <property type="entry name" value="DNA ENDONUCLEASE SMRA-RELATED"/>
    <property type="match status" value="1"/>
</dbReference>
<dbReference type="InterPro" id="IPR002625">
    <property type="entry name" value="Smr_dom"/>
</dbReference>
<feature type="region of interest" description="Disordered" evidence="1">
    <location>
        <begin position="16"/>
        <end position="66"/>
    </location>
</feature>